<evidence type="ECO:0000313" key="2">
    <source>
        <dbReference type="EMBL" id="PFH03118.1"/>
    </source>
</evidence>
<feature type="transmembrane region" description="Helical" evidence="1">
    <location>
        <begin position="59"/>
        <end position="81"/>
    </location>
</feature>
<keyword evidence="1" id="KW-1133">Transmembrane helix</keyword>
<keyword evidence="1" id="KW-0812">Transmembrane</keyword>
<gene>
    <name evidence="2" type="ORF">M972_111914</name>
</gene>
<dbReference type="RefSeq" id="WP_003512672.1">
    <property type="nucleotide sequence ID" value="NZ_CP013828.1"/>
</dbReference>
<accession>A0AB36TH29</accession>
<organism evidence="2 3">
    <name type="scientific">Acetivibrio thermocellus AD2</name>
    <dbReference type="NCBI Taxonomy" id="1138384"/>
    <lineage>
        <taxon>Bacteria</taxon>
        <taxon>Bacillati</taxon>
        <taxon>Bacillota</taxon>
        <taxon>Clostridia</taxon>
        <taxon>Eubacteriales</taxon>
        <taxon>Oscillospiraceae</taxon>
        <taxon>Acetivibrio</taxon>
    </lineage>
</organism>
<keyword evidence="1" id="KW-0472">Membrane</keyword>
<dbReference type="AlphaFoldDB" id="A0AB36TH29"/>
<dbReference type="EMBL" id="PDBW01000001">
    <property type="protein sequence ID" value="PFH03118.1"/>
    <property type="molecule type" value="Genomic_DNA"/>
</dbReference>
<reference evidence="2 3" key="1">
    <citation type="submission" date="2017-09" db="EMBL/GenBank/DDBJ databases">
        <title>Evaluation of Pacific Biosciences Sequencing Technology to Finishing C. thermocellum Genome Sequences.</title>
        <authorList>
            <person name="Brown S."/>
        </authorList>
    </citation>
    <scope>NUCLEOTIDE SEQUENCE [LARGE SCALE GENOMIC DNA]</scope>
    <source>
        <strain evidence="2 3">AD2</strain>
    </source>
</reference>
<evidence type="ECO:0000256" key="1">
    <source>
        <dbReference type="SAM" id="Phobius"/>
    </source>
</evidence>
<evidence type="ECO:0000313" key="3">
    <source>
        <dbReference type="Proteomes" id="UP000223596"/>
    </source>
</evidence>
<sequence length="201" mass="23394">MNLNYKMVGEHISNYAIGDSEEPLNFISFTKLMVESRTISFYHRSRTIGEVKGNAVVNWIFFIIDGLGSIFGSVMAYWLVLRDAKYCNDCKRYMKKKSILKFLATDIDRTIKFQDIDNLSSDEIKDLFLPTNVGKNEHYEIIVYWCQECDKGYLKMKYMGKNSKGKIEENLSKSKEFEISSYTVRTLCDLSRNGFRDKVVV</sequence>
<dbReference type="GeneID" id="35803183"/>
<dbReference type="Proteomes" id="UP000223596">
    <property type="component" value="Unassembled WGS sequence"/>
</dbReference>
<comment type="caution">
    <text evidence="2">The sequence shown here is derived from an EMBL/GenBank/DDBJ whole genome shotgun (WGS) entry which is preliminary data.</text>
</comment>
<protein>
    <submittedName>
        <fullName evidence="2">Uncharacterized protein</fullName>
    </submittedName>
</protein>
<proteinExistence type="predicted"/>
<name>A0AB36TH29_ACETH</name>